<feature type="transmembrane region" description="Helical" evidence="1">
    <location>
        <begin position="120"/>
        <end position="140"/>
    </location>
</feature>
<protein>
    <submittedName>
        <fullName evidence="2">Uncharacterized protein</fullName>
    </submittedName>
</protein>
<sequence>MIRLYKVLKNYYFIIFIGFFISFIPSIISPIKVDPHYLALSLVINIIIANIIVFIFIYFIENIMKFSIILVPWLLLTSFLEFYVGISAIVRGISGGYFTILLIFLEFYGMLYFTQKKRLYLGLIYLTGLAFIEILVYNKIGM</sequence>
<accession>A0A8F5BVV9</accession>
<keyword evidence="1" id="KW-0472">Membrane</keyword>
<evidence type="ECO:0000313" key="4">
    <source>
        <dbReference type="Proteomes" id="UP000693941"/>
    </source>
</evidence>
<organism evidence="2 4">
    <name type="scientific">Saccharolobus shibatae</name>
    <dbReference type="NCBI Taxonomy" id="2286"/>
    <lineage>
        <taxon>Archaea</taxon>
        <taxon>Thermoproteota</taxon>
        <taxon>Thermoprotei</taxon>
        <taxon>Sulfolobales</taxon>
        <taxon>Sulfolobaceae</taxon>
        <taxon>Saccharolobus</taxon>
    </lineage>
</organism>
<evidence type="ECO:0000313" key="5">
    <source>
        <dbReference type="Proteomes" id="UP000694036"/>
    </source>
</evidence>
<evidence type="ECO:0000313" key="3">
    <source>
        <dbReference type="EMBL" id="QXJ35325.1"/>
    </source>
</evidence>
<evidence type="ECO:0000256" key="1">
    <source>
        <dbReference type="SAM" id="Phobius"/>
    </source>
</evidence>
<keyword evidence="1" id="KW-1133">Transmembrane helix</keyword>
<name>A0A8F5BVV9_9CREN</name>
<keyword evidence="5" id="KW-1185">Reference proteome</keyword>
<feature type="transmembrane region" description="Helical" evidence="1">
    <location>
        <begin position="96"/>
        <end position="113"/>
    </location>
</feature>
<proteinExistence type="predicted"/>
<dbReference type="EMBL" id="CP077713">
    <property type="protein sequence ID" value="QXJ35325.1"/>
    <property type="molecule type" value="Genomic_DNA"/>
</dbReference>
<feature type="transmembrane region" description="Helical" evidence="1">
    <location>
        <begin position="66"/>
        <end position="90"/>
    </location>
</feature>
<dbReference type="AlphaFoldDB" id="A0A8F5BVV9"/>
<dbReference type="Proteomes" id="UP000694036">
    <property type="component" value="Chromosome"/>
</dbReference>
<evidence type="ECO:0000313" key="2">
    <source>
        <dbReference type="EMBL" id="QXJ32288.1"/>
    </source>
</evidence>
<dbReference type="EMBL" id="CP077715">
    <property type="protein sequence ID" value="QXJ32288.1"/>
    <property type="molecule type" value="Genomic_DNA"/>
</dbReference>
<gene>
    <name evidence="2" type="ORF">J5U21_01939</name>
    <name evidence="3" type="ORF">J5U22_01872</name>
</gene>
<dbReference type="Proteomes" id="UP000693941">
    <property type="component" value="Chromosome"/>
</dbReference>
<reference evidence="2 5" key="1">
    <citation type="journal article" date="2021" name="Environ. Microbiol.">
        <title>New insights into the diversity and evolution of the archaeal mobilome from three complete genomes of Saccharolobus shibatae.</title>
        <authorList>
            <person name="Medvedeva S."/>
            <person name="Brandt D."/>
            <person name="Cvirkaite-Krupovic V."/>
            <person name="Liu Y."/>
            <person name="Severinov K."/>
            <person name="Ishino S."/>
            <person name="Ishino Y."/>
            <person name="Prangishvili D."/>
            <person name="Kalinowski J."/>
            <person name="Krupovic M."/>
        </authorList>
    </citation>
    <scope>NUCLEOTIDE SEQUENCE</scope>
    <source>
        <strain evidence="2">BEU9</strain>
        <strain evidence="3 5">S38A</strain>
    </source>
</reference>
<feature type="transmembrane region" description="Helical" evidence="1">
    <location>
        <begin position="37"/>
        <end position="59"/>
    </location>
</feature>
<keyword evidence="1" id="KW-0812">Transmembrane</keyword>
<feature type="transmembrane region" description="Helical" evidence="1">
    <location>
        <begin position="12"/>
        <end position="31"/>
    </location>
</feature>